<dbReference type="Gene3D" id="2.40.128.130">
    <property type="entry name" value="Autotransporter beta-domain"/>
    <property type="match status" value="1"/>
</dbReference>
<dbReference type="SUPFAM" id="SSF103515">
    <property type="entry name" value="Autotransporter"/>
    <property type="match status" value="1"/>
</dbReference>
<evidence type="ECO:0000259" key="1">
    <source>
        <dbReference type="PROSITE" id="PS51208"/>
    </source>
</evidence>
<accession>A0ABX8F7Z2</accession>
<dbReference type="PROSITE" id="PS51208">
    <property type="entry name" value="AUTOTRANSPORTER"/>
    <property type="match status" value="1"/>
</dbReference>
<dbReference type="Proteomes" id="UP000681155">
    <property type="component" value="Chromosome"/>
</dbReference>
<feature type="domain" description="Autotransporter" evidence="1">
    <location>
        <begin position="354"/>
        <end position="628"/>
    </location>
</feature>
<dbReference type="RefSeq" id="WP_214384962.1">
    <property type="nucleotide sequence ID" value="NZ_CP075566.1"/>
</dbReference>
<protein>
    <submittedName>
        <fullName evidence="2">Autotransporter domain-containing protein</fullName>
    </submittedName>
</protein>
<name>A0ABX8F7Z2_9PSED</name>
<dbReference type="EMBL" id="CP075566">
    <property type="protein sequence ID" value="QVW27007.1"/>
    <property type="molecule type" value="Genomic_DNA"/>
</dbReference>
<dbReference type="InterPro" id="IPR036709">
    <property type="entry name" value="Autotransporte_beta_dom_sf"/>
</dbReference>
<proteinExistence type="predicted"/>
<dbReference type="InterPro" id="IPR006315">
    <property type="entry name" value="OM_autotransptr_brl_dom"/>
</dbReference>
<dbReference type="InterPro" id="IPR005546">
    <property type="entry name" value="Autotransporte_beta"/>
</dbReference>
<sequence length="628" mass="67214">MAEYEFPDASPETESEYEKFLQDYSPKHTIASTRYEGVDGIALALTDGNDLLIVNKGASFNGEIQGGGGVNVLLLNSEEGGSLDKTSNFSGLRVAKGAWSLNGKDDFAIGVEVIGGAKLFNMGSIAGDGYVYEGAMYGGHGEIRNLLVDGTLLVNKSLGAPHVRGDLTLTKDSTLSYAITADGTPPTIVVDGTAELWNASLNVVAQPGNYSASNEYTVLRAGKVDGDFGRVTSNLAYMTPTLSRSDTEVTLKYARNGLPLGEFATNDNSQKFGQSVAEPAATANAAITALLGSSVETAAIALNQLAGYSTANLAKLTLNSDAPISASMLSAMRQLDSGYSSTGRGNNSPRLAAGNEVNGRVWLQALGHGGKLDRDYDALQHSTHGLVLGADWRIDEEWRLGLMGGKSRTRVDGSLFDGDLDSWHLGAYALRQNGPMSLRLGATHSSHDGSTQRQIAFNGFSDRPKGRYDANTQQVFAEVGYNLGRDAYSIEPFASLGYQRYQRDSYTEKGGDASLQVQEQTRNNVNSTFGLRVAKLNTLDNGMQLTPRFSAGWKHTYGELNSYTRQKLATEDTRYTVEGAALDRNSVTLDAGLDLALSKRQTLGVGVTGEMGTDSRNHGITGQWRMSF</sequence>
<dbReference type="SMART" id="SM00869">
    <property type="entry name" value="Autotransporter"/>
    <property type="match status" value="1"/>
</dbReference>
<organism evidence="2 3">
    <name type="scientific">Pseudomonas hormoni</name>
    <dbReference type="NCBI Taxonomy" id="3093767"/>
    <lineage>
        <taxon>Bacteria</taxon>
        <taxon>Pseudomonadati</taxon>
        <taxon>Pseudomonadota</taxon>
        <taxon>Gammaproteobacteria</taxon>
        <taxon>Pseudomonadales</taxon>
        <taxon>Pseudomonadaceae</taxon>
        <taxon>Pseudomonas</taxon>
    </lineage>
</organism>
<evidence type="ECO:0000313" key="2">
    <source>
        <dbReference type="EMBL" id="QVW27007.1"/>
    </source>
</evidence>
<gene>
    <name evidence="2" type="ORF">KJF94_26245</name>
</gene>
<dbReference type="Pfam" id="PF03797">
    <property type="entry name" value="Autotransporter"/>
    <property type="match status" value="1"/>
</dbReference>
<keyword evidence="3" id="KW-1185">Reference proteome</keyword>
<dbReference type="NCBIfam" id="TIGR01414">
    <property type="entry name" value="autotrans_barl"/>
    <property type="match status" value="1"/>
</dbReference>
<reference evidence="2 3" key="1">
    <citation type="submission" date="2021-05" db="EMBL/GenBank/DDBJ databases">
        <title>Complete genome of the cytokinin-producing biocontrol strain Pseudomonas fluorescens G20-18.</title>
        <authorList>
            <person name="Nielsen T.K."/>
            <person name="Mekureyaw M.F."/>
            <person name="Hansen L.H."/>
            <person name="Nicolaisen M.H."/>
            <person name="Roitsch T.G."/>
            <person name="Hennessy R.C."/>
        </authorList>
    </citation>
    <scope>NUCLEOTIDE SEQUENCE [LARGE SCALE GENOMIC DNA]</scope>
    <source>
        <strain evidence="2 3">G20-18</strain>
    </source>
</reference>
<evidence type="ECO:0000313" key="3">
    <source>
        <dbReference type="Proteomes" id="UP000681155"/>
    </source>
</evidence>